<organism evidence="2 3">
    <name type="scientific">Coccomyxa viridis</name>
    <dbReference type="NCBI Taxonomy" id="1274662"/>
    <lineage>
        <taxon>Eukaryota</taxon>
        <taxon>Viridiplantae</taxon>
        <taxon>Chlorophyta</taxon>
        <taxon>core chlorophytes</taxon>
        <taxon>Trebouxiophyceae</taxon>
        <taxon>Trebouxiophyceae incertae sedis</taxon>
        <taxon>Coccomyxaceae</taxon>
        <taxon>Coccomyxa</taxon>
    </lineage>
</organism>
<accession>A0AAV1HRJ7</accession>
<evidence type="ECO:0000313" key="3">
    <source>
        <dbReference type="Proteomes" id="UP001314263"/>
    </source>
</evidence>
<reference evidence="2 3" key="1">
    <citation type="submission" date="2023-10" db="EMBL/GenBank/DDBJ databases">
        <authorList>
            <person name="Maclean D."/>
            <person name="Macfadyen A."/>
        </authorList>
    </citation>
    <scope>NUCLEOTIDE SEQUENCE [LARGE SCALE GENOMIC DNA]</scope>
</reference>
<sequence>MAGVLVRSLDTGGMGPDDDTDFQEHELGIPLDGAHSKGGEALLAPMQHCRQAAFLRQGPASPGLQRLLYLQPAWEAVLHLSLQISQARKLTILPLQRSQSRRRRAALQSLQPRPEGAATASRALEGGPSSAATGLPRRASPSSEAGDPGQVSQRIYAKTTSSEGTSAEVASTTTSDPYMAMVDDLIEKGSEFSFRGTDDELDVRSAVEASLGYEDLGAAEQDMRIRRRRLQSRRKWERVDSAQAYKAQEARSQSLPPDTKSPAEMLPGAGTQQQNVSSIYLATESAPASPFGSLQSAVPRRSLSQQGIDRRLDSAGDTVLGPARRQGISRTALAGFDSALPVIYSAQASEAAETPEESEQQQSDAGPEDFLGSAPPTCSGLSVGETPATIGSSSAPAMLQIPLERITEGFRLGGTLTPRPPIPLATSLQEPGGSSSSAPTLGASNAFNSLLSQSASLPAVPQRLMRQGDLGKDAVLKTVCESVQSALNMPFIGITALGNRRIPTVALSSMPAEARIFGTGLFCSWLLEPQVPAVHSIPDCQAHPLYCSQPAVQGPPSLRMFAGVPLVSPTGHRFGALCAGSPEAGPLVPEHAALLTSFAKAVVRRMQALKFVQLDPGEKKAMIEQCEHEQLATVLVNTATVDWHMLHANEAWRQLTGAELQRGVSTGLWESFEFLAVQPQAPASSGEGGRFDESRCGGFIVAGKEFRALVKRRLAGDCEEHMTLRLRPVQCVSADSSDSSRGSEGERLSEEMPAQPFTPFYIAMALPPGSGSEAPKSGKRTICGCACTVM</sequence>
<evidence type="ECO:0000256" key="1">
    <source>
        <dbReference type="SAM" id="MobiDB-lite"/>
    </source>
</evidence>
<dbReference type="Gene3D" id="3.30.450.40">
    <property type="match status" value="1"/>
</dbReference>
<feature type="region of interest" description="Disordered" evidence="1">
    <location>
        <begin position="348"/>
        <end position="393"/>
    </location>
</feature>
<feature type="region of interest" description="Disordered" evidence="1">
    <location>
        <begin position="411"/>
        <end position="441"/>
    </location>
</feature>
<dbReference type="SUPFAM" id="SSF55781">
    <property type="entry name" value="GAF domain-like"/>
    <property type="match status" value="1"/>
</dbReference>
<feature type="compositionally biased region" description="Polar residues" evidence="1">
    <location>
        <begin position="426"/>
        <end position="441"/>
    </location>
</feature>
<evidence type="ECO:0008006" key="4">
    <source>
        <dbReference type="Google" id="ProtNLM"/>
    </source>
</evidence>
<dbReference type="PANTHER" id="PTHR43102:SF2">
    <property type="entry name" value="GAF DOMAIN-CONTAINING PROTEIN"/>
    <property type="match status" value="1"/>
</dbReference>
<protein>
    <recommendedName>
        <fullName evidence="4">GAF domain-containing protein</fullName>
    </recommendedName>
</protein>
<feature type="region of interest" description="Disordered" evidence="1">
    <location>
        <begin position="103"/>
        <end position="151"/>
    </location>
</feature>
<feature type="region of interest" description="Disordered" evidence="1">
    <location>
        <begin position="290"/>
        <end position="323"/>
    </location>
</feature>
<proteinExistence type="predicted"/>
<comment type="caution">
    <text evidence="2">The sequence shown here is derived from an EMBL/GenBank/DDBJ whole genome shotgun (WGS) entry which is preliminary data.</text>
</comment>
<keyword evidence="3" id="KW-1185">Reference proteome</keyword>
<dbReference type="Proteomes" id="UP001314263">
    <property type="component" value="Unassembled WGS sequence"/>
</dbReference>
<name>A0AAV1HRJ7_9CHLO</name>
<dbReference type="PANTHER" id="PTHR43102">
    <property type="entry name" value="SLR1143 PROTEIN"/>
    <property type="match status" value="1"/>
</dbReference>
<dbReference type="InterPro" id="IPR029016">
    <property type="entry name" value="GAF-like_dom_sf"/>
</dbReference>
<dbReference type="EMBL" id="CAUYUE010000001">
    <property type="protein sequence ID" value="CAK0737208.1"/>
    <property type="molecule type" value="Genomic_DNA"/>
</dbReference>
<gene>
    <name evidence="2" type="ORF">CVIRNUC_000873</name>
</gene>
<evidence type="ECO:0000313" key="2">
    <source>
        <dbReference type="EMBL" id="CAK0737208.1"/>
    </source>
</evidence>
<feature type="region of interest" description="Disordered" evidence="1">
    <location>
        <begin position="230"/>
        <end position="272"/>
    </location>
</feature>
<feature type="compositionally biased region" description="Polar residues" evidence="1">
    <location>
        <begin position="292"/>
        <end position="307"/>
    </location>
</feature>
<dbReference type="AlphaFoldDB" id="A0AAV1HRJ7"/>